<feature type="non-terminal residue" evidence="2">
    <location>
        <position position="54"/>
    </location>
</feature>
<feature type="region of interest" description="Disordered" evidence="1">
    <location>
        <begin position="16"/>
        <end position="54"/>
    </location>
</feature>
<sequence>LFFQLCFFFRIRQASKRAQANKNKQDTKSQGSRPHIDTEQGNQIGGKESQEQLR</sequence>
<proteinExistence type="predicted"/>
<accession>A6JAG2</accession>
<evidence type="ECO:0000313" key="3">
    <source>
        <dbReference type="Proteomes" id="UP000234681"/>
    </source>
</evidence>
<dbReference type="AlphaFoldDB" id="A6JAG2"/>
<evidence type="ECO:0000256" key="1">
    <source>
        <dbReference type="SAM" id="MobiDB-lite"/>
    </source>
</evidence>
<dbReference type="EMBL" id="CH473979">
    <property type="protein sequence ID" value="EDM07572.1"/>
    <property type="molecule type" value="Genomic_DNA"/>
</dbReference>
<dbReference type="Proteomes" id="UP000234681">
    <property type="component" value="Chromosome 1"/>
</dbReference>
<feature type="non-terminal residue" evidence="2">
    <location>
        <position position="1"/>
    </location>
</feature>
<evidence type="ECO:0000313" key="2">
    <source>
        <dbReference type="EMBL" id="EDM07572.1"/>
    </source>
</evidence>
<protein>
    <submittedName>
        <fullName evidence="2">RCG54159</fullName>
    </submittedName>
</protein>
<name>A6JAG2_RAT</name>
<reference evidence="2 3" key="1">
    <citation type="submission" date="2005-09" db="EMBL/GenBank/DDBJ databases">
        <authorList>
            <person name="Mural R.J."/>
            <person name="Li P.W."/>
            <person name="Adams M.D."/>
            <person name="Amanatides P.G."/>
            <person name="Baden-Tillson H."/>
            <person name="Barnstead M."/>
            <person name="Chin S.H."/>
            <person name="Dew I."/>
            <person name="Evans C.A."/>
            <person name="Ferriera S."/>
            <person name="Flanigan M."/>
            <person name="Fosler C."/>
            <person name="Glodek A."/>
            <person name="Gu Z."/>
            <person name="Holt R.A."/>
            <person name="Jennings D."/>
            <person name="Kraft C.L."/>
            <person name="Lu F."/>
            <person name="Nguyen T."/>
            <person name="Nusskern D.R."/>
            <person name="Pfannkoch C.M."/>
            <person name="Sitter C."/>
            <person name="Sutton G.G."/>
            <person name="Venter J.C."/>
            <person name="Wang Z."/>
            <person name="Woodage T."/>
            <person name="Zheng X.H."/>
            <person name="Zhong F."/>
        </authorList>
    </citation>
    <scope>NUCLEOTIDE SEQUENCE [LARGE SCALE GENOMIC DNA]</scope>
    <source>
        <strain>BN</strain>
        <strain evidence="3">Sprague-Dawley</strain>
    </source>
</reference>
<gene>
    <name evidence="2" type="ORF">rCG_54159</name>
</gene>
<organism evidence="2 3">
    <name type="scientific">Rattus norvegicus</name>
    <name type="common">Rat</name>
    <dbReference type="NCBI Taxonomy" id="10116"/>
    <lineage>
        <taxon>Eukaryota</taxon>
        <taxon>Metazoa</taxon>
        <taxon>Chordata</taxon>
        <taxon>Craniata</taxon>
        <taxon>Vertebrata</taxon>
        <taxon>Euteleostomi</taxon>
        <taxon>Mammalia</taxon>
        <taxon>Eutheria</taxon>
        <taxon>Euarchontoglires</taxon>
        <taxon>Glires</taxon>
        <taxon>Rodentia</taxon>
        <taxon>Myomorpha</taxon>
        <taxon>Muroidea</taxon>
        <taxon>Muridae</taxon>
        <taxon>Murinae</taxon>
        <taxon>Rattus</taxon>
    </lineage>
</organism>
<feature type="compositionally biased region" description="Polar residues" evidence="1">
    <location>
        <begin position="16"/>
        <end position="32"/>
    </location>
</feature>